<evidence type="ECO:0000313" key="2">
    <source>
        <dbReference type="Proteomes" id="UP000019482"/>
    </source>
</evidence>
<organism evidence="1 2">
    <name type="scientific">Clostridium tyrobutyricum DIVETGP</name>
    <dbReference type="NCBI Taxonomy" id="1408889"/>
    <lineage>
        <taxon>Bacteria</taxon>
        <taxon>Bacillati</taxon>
        <taxon>Bacillota</taxon>
        <taxon>Clostridia</taxon>
        <taxon>Eubacteriales</taxon>
        <taxon>Clostridiaceae</taxon>
        <taxon>Clostridium</taxon>
    </lineage>
</organism>
<comment type="caution">
    <text evidence="1">The sequence shown here is derived from an EMBL/GenBank/DDBJ whole genome shotgun (WGS) entry which is preliminary data.</text>
</comment>
<accession>W6N6J4</accession>
<gene>
    <name evidence="1" type="ORF">CTDIVETGP_1880</name>
</gene>
<protein>
    <submittedName>
        <fullName evidence="1">Conserved protein</fullName>
    </submittedName>
</protein>
<evidence type="ECO:0000313" key="1">
    <source>
        <dbReference type="EMBL" id="CDL91810.1"/>
    </source>
</evidence>
<dbReference type="EMBL" id="CBXI010000032">
    <property type="protein sequence ID" value="CDL91810.1"/>
    <property type="molecule type" value="Genomic_DNA"/>
</dbReference>
<sequence length="464" mass="54725">MKYIGPFLKINKIKPDNIKSQLFYLTKESIKQIVLYSKCGIPISLKDMKSKSLPNFDITTFKNVSPLLCVYRKANPNLININDKLCWNDDKFKKDINIESNAFMTLCLLELCNYYNSFKDKDNNKYNLGKLYAYMCRKQLEFYALYFRNNQGVFVDKKHENSSYAQEPKFTDKNKKFSFATQALLMAAYYKCSLTIEDDDREQFKNFAYDILNMLIELKEELYEQSFSELSKLCFALNIFYSYSKDKRCKNLILDLSELIFENFYNDEYILNTSKKNRVENDSINYINYILIYKHINIIKAKENAQFIYKKLLKLYDPEKGIFLKNTSEKNIEFSCLEVLLYLINCLLDTDINKGKNKSNLIALDIFNNQLINSGLVLSWPEAPNLNNAERYRNLSMKSEDLIEEQNFRISSVPSPETCELAPVFAKYVNYSRKKQAFKSPKLSFDTYKNMFSFFLILHVFKSE</sequence>
<reference evidence="1 2" key="1">
    <citation type="journal article" date="2015" name="Genome Announc.">
        <title>Draft Genome Sequence of Clostridium tyrobutyricum Strain DIVETGP, Isolated from Cow's Milk for Grana Padano Production.</title>
        <authorList>
            <person name="Soggiu A."/>
            <person name="Piras C."/>
            <person name="Gaiarsa S."/>
            <person name="Sassera D."/>
            <person name="Roncada P."/>
            <person name="Bendixen E."/>
            <person name="Brasca M."/>
            <person name="Bonizzi L."/>
        </authorList>
    </citation>
    <scope>NUCLEOTIDE SEQUENCE [LARGE SCALE GENOMIC DNA]</scope>
    <source>
        <strain evidence="1 2">DIVETGP</strain>
    </source>
</reference>
<keyword evidence="2" id="KW-1185">Reference proteome</keyword>
<dbReference type="Proteomes" id="UP000019482">
    <property type="component" value="Unassembled WGS sequence"/>
</dbReference>
<dbReference type="OrthoDB" id="1949729at2"/>
<name>W6N6J4_CLOTY</name>
<dbReference type="AlphaFoldDB" id="W6N6J4"/>
<proteinExistence type="predicted"/>
<dbReference type="GeneID" id="29419432"/>
<dbReference type="RefSeq" id="WP_017895372.1">
    <property type="nucleotide sequence ID" value="NZ_CBXI010000032.1"/>
</dbReference>